<dbReference type="EC" id="2.7.10.2" evidence="11"/>
<evidence type="ECO:0000256" key="14">
    <source>
        <dbReference type="PROSITE-ProRule" id="PRU00191"/>
    </source>
</evidence>
<dbReference type="Pfam" id="PF07714">
    <property type="entry name" value="PK_Tyr_Ser-Thr"/>
    <property type="match status" value="1"/>
</dbReference>
<dbReference type="InterPro" id="IPR050198">
    <property type="entry name" value="Non-receptor_tyrosine_kinases"/>
</dbReference>
<evidence type="ECO:0000256" key="4">
    <source>
        <dbReference type="ARBA" id="ARBA00022777"/>
    </source>
</evidence>
<dbReference type="AlphaFoldDB" id="A0A384B481"/>
<dbReference type="GeneID" id="103020483"/>
<dbReference type="PRINTS" id="PR00401">
    <property type="entry name" value="SH2DOMAIN"/>
</dbReference>
<dbReference type="InterPro" id="IPR000980">
    <property type="entry name" value="SH2"/>
</dbReference>
<evidence type="ECO:0000256" key="3">
    <source>
        <dbReference type="ARBA" id="ARBA00022741"/>
    </source>
</evidence>
<evidence type="ECO:0000313" key="22">
    <source>
        <dbReference type="RefSeq" id="XP_007194373.1"/>
    </source>
</evidence>
<dbReference type="GO" id="GO:0004715">
    <property type="term" value="F:non-membrane spanning protein tyrosine kinase activity"/>
    <property type="evidence" value="ECO:0007669"/>
    <property type="project" value="UniProtKB-EC"/>
</dbReference>
<dbReference type="InterPro" id="IPR008266">
    <property type="entry name" value="Tyr_kinase_AS"/>
</dbReference>
<dbReference type="InterPro" id="IPR031160">
    <property type="entry name" value="F_BAR_dom"/>
</dbReference>
<reference evidence="22" key="1">
    <citation type="submission" date="2025-08" db="UniProtKB">
        <authorList>
            <consortium name="RefSeq"/>
        </authorList>
    </citation>
    <scope>IDENTIFICATION</scope>
</reference>
<dbReference type="InterPro" id="IPR001245">
    <property type="entry name" value="Ser-Thr/Tyr_kinase_cat_dom"/>
</dbReference>
<dbReference type="PROSITE" id="PS50011">
    <property type="entry name" value="PROTEIN_KINASE_DOM"/>
    <property type="match status" value="1"/>
</dbReference>
<comment type="subcellular location">
    <subcellularLocation>
        <location evidence="11">Cytoplasm</location>
        <location evidence="11">Cytoskeleton</location>
    </subcellularLocation>
</comment>
<keyword evidence="21" id="KW-1185">Reference proteome</keyword>
<dbReference type="GO" id="GO:0005524">
    <property type="term" value="F:ATP binding"/>
    <property type="evidence" value="ECO:0007669"/>
    <property type="project" value="UniProtKB-UniRule"/>
</dbReference>
<evidence type="ECO:0000259" key="19">
    <source>
        <dbReference type="PROSITE" id="PS50011"/>
    </source>
</evidence>
<dbReference type="PROSITE" id="PS51741">
    <property type="entry name" value="F_BAR"/>
    <property type="match status" value="1"/>
</dbReference>
<dbReference type="InterPro" id="IPR035849">
    <property type="entry name" value="Fes/Fps/Fer_SH2"/>
</dbReference>
<dbReference type="FunFam" id="3.30.200.20:FF:000089">
    <property type="entry name" value="Tyrosine-protein kinase"/>
    <property type="match status" value="1"/>
</dbReference>
<dbReference type="SUPFAM" id="SSF55550">
    <property type="entry name" value="SH2 domain"/>
    <property type="match status" value="1"/>
</dbReference>
<dbReference type="PROSITE" id="PS00107">
    <property type="entry name" value="PROTEIN_KINASE_ATP"/>
    <property type="match status" value="1"/>
</dbReference>
<dbReference type="PRINTS" id="PR00109">
    <property type="entry name" value="TYRKINASE"/>
</dbReference>
<comment type="function">
    <text evidence="9">Tyrosine-protein kinase that acts downstream of cell surface receptors and plays a role in the regulation of the actin cytoskeleton, microtubule assembly, cell attachment and cell spreading. Plays a role in FCER1 (high affinity immunoglobulin epsilon receptor)-mediated signaling in mast cells. Acts down-stream of the activated FCER1 receptor and the mast/stem cell growth factor receptor KIT. Plays a role in the regulation of mast cell degranulation. Plays a role in the regulation of cell differentiation and promotes neurite outgrowth in response to NGF signaling. Plays a role in cell scattering and cell migration in response to HGF-induced activation of EZR. Phosphorylates BCR and down-regulates BCR kinase activity. Phosphorylates HCLS1/HS1, PECAM1, STAT3 and TRIM28.</text>
</comment>
<feature type="domain" description="SH2" evidence="18">
    <location>
        <begin position="414"/>
        <end position="503"/>
    </location>
</feature>
<evidence type="ECO:0000256" key="17">
    <source>
        <dbReference type="SAM" id="Coils"/>
    </source>
</evidence>
<evidence type="ECO:0000256" key="13">
    <source>
        <dbReference type="PIRSR" id="PIRSR000632-2"/>
    </source>
</evidence>
<evidence type="ECO:0000259" key="20">
    <source>
        <dbReference type="PROSITE" id="PS51741"/>
    </source>
</evidence>
<keyword evidence="6 15" id="KW-0175">Coiled coil</keyword>
<evidence type="ECO:0000256" key="2">
    <source>
        <dbReference type="ARBA" id="ARBA00022679"/>
    </source>
</evidence>
<evidence type="ECO:0000256" key="9">
    <source>
        <dbReference type="ARBA" id="ARBA00058669"/>
    </source>
</evidence>
<feature type="active site" description="Proton acceptor" evidence="12">
    <location>
        <position position="637"/>
    </location>
</feature>
<dbReference type="PIRSF" id="PIRSF000632">
    <property type="entry name" value="TyrPK_fps"/>
    <property type="match status" value="1"/>
</dbReference>
<evidence type="ECO:0000256" key="8">
    <source>
        <dbReference type="ARBA" id="ARBA00051245"/>
    </source>
</evidence>
<keyword evidence="14" id="KW-0727">SH2 domain</keyword>
<accession>A0A384B481</accession>
<comment type="catalytic activity">
    <reaction evidence="8 11">
        <text>L-tyrosyl-[protein] + ATP = O-phospho-L-tyrosyl-[protein] + ADP + H(+)</text>
        <dbReference type="Rhea" id="RHEA:10596"/>
        <dbReference type="Rhea" id="RHEA-COMP:10136"/>
        <dbReference type="Rhea" id="RHEA-COMP:20101"/>
        <dbReference type="ChEBI" id="CHEBI:15378"/>
        <dbReference type="ChEBI" id="CHEBI:30616"/>
        <dbReference type="ChEBI" id="CHEBI:46858"/>
        <dbReference type="ChEBI" id="CHEBI:61978"/>
        <dbReference type="ChEBI" id="CHEBI:456216"/>
        <dbReference type="EC" id="2.7.10.2"/>
    </reaction>
</comment>
<dbReference type="GO" id="GO:0005829">
    <property type="term" value="C:cytosol"/>
    <property type="evidence" value="ECO:0007669"/>
    <property type="project" value="UniProtKB-ARBA"/>
</dbReference>
<dbReference type="InterPro" id="IPR011009">
    <property type="entry name" value="Kinase-like_dom_sf"/>
</dbReference>
<keyword evidence="11" id="KW-0963">Cytoplasm</keyword>
<keyword evidence="4 11" id="KW-0418">Kinase</keyword>
<comment type="subunit">
    <text evidence="10">Homooligomer. Interacts with BCR. Interacts (when activated, via coiled coil domain) with TRIM28. Interacts (via SH2 domain) with phosphorylated EZR, MS4A2/FCER1B and HCLS1/HS1. Interacts with phosphorylated KIT. Interacts with FLT3. Interacts (via F-BAR domain) with soluble tubulin. Interacts (via SH2 domain) with microtubules.</text>
</comment>
<dbReference type="FunFam" id="1.20.1270.60:FF:000030">
    <property type="entry name" value="Tyrosine-protein kinase"/>
    <property type="match status" value="1"/>
</dbReference>
<feature type="coiled-coil region" evidence="17">
    <location>
        <begin position="106"/>
        <end position="162"/>
    </location>
</feature>
<sequence length="776" mass="88144">MGFSSELCSPQGHGAVQQMQEAELRLLEGMRKWMAQRVKSDREYAGLLHHMSLQDSGGQSRGISPQSPISQSWAEITSQTEGLSRLLRQHAEDLNSGPLSKLSLLIRERQQLRKTYNEQWQQLQQELTKTHSQDIEKLKSQYRTLARDSAQARRKYQEASKDKDRDKAKDKYVRSLWKLFAHHNRYVLGVRAAQLHHQHHHRLMLPGLLQSLQDLHQEMACILSTPDVPPCVTFDESLLEEAELLEPGELQLNELTVESVQHTLTSVTEELAVATETVLSRQEVVTQLQHELWTEEQTTHPRERVQLLGKKQVLQEALQGLQVALCSQAKLQAQQELLQAKLEQLGPGEPLPVLLLQDDRHSTSSSEQEREGGRTPTLEILKSHISGIFRPKFSLPPPLQLVPEVQKPLHEQLWYHGAIPRAEVAELLTHSGDFLVRESQGKQEYVLSVLWDGQPRHFIIQYADNLYRLEGDGFPSIPLLIDHLLRSQQPLTKKSGIILNRAVPKDKWALSHEDLVLGEQIGRGNFGEVFSGRLRADNTLVAVKSCRETLPPDLKAKFLQEARILKQYSHPNIVRLIGVCTQKQPIYIVMELVQGGDFLTFLRTEGARLRVKTLLQMVGDAAAGMEYLESKCCIHRDLAARNCLVTEKNVLKISDFGMSREEADGIYAASGGLRQVPVKWTAPEALNYGRYSSESDVWSFGILLWETFSLGASPYPNLSNQQTREFVEKGGRLPCPELCPDAVFRLMEQCWASEPGQRPSFSTIYQELQSIRKRHR</sequence>
<feature type="domain" description="Protein kinase" evidence="19">
    <location>
        <begin position="515"/>
        <end position="776"/>
    </location>
</feature>
<dbReference type="Gene3D" id="1.10.510.10">
    <property type="entry name" value="Transferase(Phosphotransferase) domain 1"/>
    <property type="match status" value="1"/>
</dbReference>
<dbReference type="SMART" id="SM00055">
    <property type="entry name" value="FCH"/>
    <property type="match status" value="1"/>
</dbReference>
<evidence type="ECO:0000256" key="12">
    <source>
        <dbReference type="PIRSR" id="PIRSR000632-1"/>
    </source>
</evidence>
<dbReference type="RefSeq" id="XP_007194373.1">
    <property type="nucleotide sequence ID" value="XM_007194311.3"/>
</dbReference>
<dbReference type="PANTHER" id="PTHR24418">
    <property type="entry name" value="TYROSINE-PROTEIN KINASE"/>
    <property type="match status" value="1"/>
</dbReference>
<dbReference type="CTD" id="2242"/>
<evidence type="ECO:0000313" key="21">
    <source>
        <dbReference type="Proteomes" id="UP001652580"/>
    </source>
</evidence>
<evidence type="ECO:0000256" key="15">
    <source>
        <dbReference type="PROSITE-ProRule" id="PRU01077"/>
    </source>
</evidence>
<keyword evidence="11" id="KW-0206">Cytoskeleton</keyword>
<dbReference type="InterPro" id="IPR016250">
    <property type="entry name" value="Tyr-prot_kinase_Fes/Fps"/>
</dbReference>
<proteinExistence type="inferred from homology"/>
<organism evidence="21 22">
    <name type="scientific">Balaenoptera acutorostrata</name>
    <name type="common">Common minke whale</name>
    <name type="synonym">Balaena rostrata</name>
    <dbReference type="NCBI Taxonomy" id="9767"/>
    <lineage>
        <taxon>Eukaryota</taxon>
        <taxon>Metazoa</taxon>
        <taxon>Chordata</taxon>
        <taxon>Craniata</taxon>
        <taxon>Vertebrata</taxon>
        <taxon>Euteleostomi</taxon>
        <taxon>Mammalia</taxon>
        <taxon>Eutheria</taxon>
        <taxon>Laurasiatheria</taxon>
        <taxon>Artiodactyla</taxon>
        <taxon>Whippomorpha</taxon>
        <taxon>Cetacea</taxon>
        <taxon>Mysticeti</taxon>
        <taxon>Balaenopteridae</taxon>
        <taxon>Balaenoptera</taxon>
    </lineage>
</organism>
<evidence type="ECO:0000256" key="10">
    <source>
        <dbReference type="ARBA" id="ARBA00065982"/>
    </source>
</evidence>
<dbReference type="FunFam" id="1.10.287.160:FF:000006">
    <property type="entry name" value="Tyrosine-protein kinase"/>
    <property type="match status" value="1"/>
</dbReference>
<evidence type="ECO:0000256" key="5">
    <source>
        <dbReference type="ARBA" id="ARBA00022840"/>
    </source>
</evidence>
<evidence type="ECO:0000256" key="16">
    <source>
        <dbReference type="PROSITE-ProRule" id="PRU10141"/>
    </source>
</evidence>
<dbReference type="GO" id="GO:0015630">
    <property type="term" value="C:microtubule cytoskeleton"/>
    <property type="evidence" value="ECO:0007669"/>
    <property type="project" value="UniProtKB-ARBA"/>
</dbReference>
<evidence type="ECO:0000256" key="1">
    <source>
        <dbReference type="ARBA" id="ARBA00022553"/>
    </source>
</evidence>
<dbReference type="FunFam" id="3.30.505.10:FF:000020">
    <property type="entry name" value="Tyrosine-protein kinase"/>
    <property type="match status" value="1"/>
</dbReference>
<dbReference type="InterPro" id="IPR027267">
    <property type="entry name" value="AH/BAR_dom_sf"/>
</dbReference>
<evidence type="ECO:0000256" key="11">
    <source>
        <dbReference type="PIRNR" id="PIRNR000632"/>
    </source>
</evidence>
<dbReference type="SMART" id="SM00219">
    <property type="entry name" value="TyrKc"/>
    <property type="match status" value="1"/>
</dbReference>
<dbReference type="Proteomes" id="UP001652580">
    <property type="component" value="Chromosome 3"/>
</dbReference>
<keyword evidence="3 11" id="KW-0547">Nucleotide-binding</keyword>
<dbReference type="Gene3D" id="3.30.505.10">
    <property type="entry name" value="SH2 domain"/>
    <property type="match status" value="1"/>
</dbReference>
<dbReference type="Pfam" id="PF00611">
    <property type="entry name" value="FCH"/>
    <property type="match status" value="1"/>
</dbReference>
<evidence type="ECO:0000256" key="7">
    <source>
        <dbReference type="ARBA" id="ARBA00023137"/>
    </source>
</evidence>
<dbReference type="SUPFAM" id="SSF103657">
    <property type="entry name" value="BAR/IMD domain-like"/>
    <property type="match status" value="1"/>
</dbReference>
<feature type="binding site" evidence="13 16">
    <location>
        <position position="544"/>
    </location>
    <ligand>
        <name>ATP</name>
        <dbReference type="ChEBI" id="CHEBI:30616"/>
    </ligand>
</feature>
<comment type="similarity">
    <text evidence="11">Belongs to the protein kinase superfamily. Tyr protein kinase family. Fes/fps subfamily.</text>
</comment>
<dbReference type="Gene3D" id="1.10.287.160">
    <property type="entry name" value="HR1 repeat"/>
    <property type="match status" value="1"/>
</dbReference>
<keyword evidence="1" id="KW-0597">Phosphoprotein</keyword>
<dbReference type="PROSITE" id="PS00109">
    <property type="entry name" value="PROTEIN_KINASE_TYR"/>
    <property type="match status" value="1"/>
</dbReference>
<keyword evidence="2 11" id="KW-0808">Transferase</keyword>
<dbReference type="InterPro" id="IPR036860">
    <property type="entry name" value="SH2_dom_sf"/>
</dbReference>
<dbReference type="InterPro" id="IPR000719">
    <property type="entry name" value="Prot_kinase_dom"/>
</dbReference>
<keyword evidence="7 11" id="KW-0829">Tyrosine-protein kinase</keyword>
<dbReference type="InterPro" id="IPR017441">
    <property type="entry name" value="Protein_kinase_ATP_BS"/>
</dbReference>
<dbReference type="CDD" id="cd10361">
    <property type="entry name" value="SH2_Fps_family"/>
    <property type="match status" value="1"/>
</dbReference>
<dbReference type="FunFam" id="1.10.510.10:FF:000212">
    <property type="entry name" value="Tyrosine-protein kinase"/>
    <property type="match status" value="1"/>
</dbReference>
<dbReference type="SUPFAM" id="SSF56112">
    <property type="entry name" value="Protein kinase-like (PK-like)"/>
    <property type="match status" value="1"/>
</dbReference>
<evidence type="ECO:0000256" key="6">
    <source>
        <dbReference type="ARBA" id="ARBA00023054"/>
    </source>
</evidence>
<dbReference type="PROSITE" id="PS50001">
    <property type="entry name" value="SH2"/>
    <property type="match status" value="1"/>
</dbReference>
<dbReference type="InterPro" id="IPR020635">
    <property type="entry name" value="Tyr_kinase_cat_dom"/>
</dbReference>
<name>A0A384B481_BALAC</name>
<feature type="domain" description="F-BAR" evidence="20">
    <location>
        <begin position="1"/>
        <end position="265"/>
    </location>
</feature>
<feature type="binding site" evidence="13">
    <location>
        <begin position="521"/>
        <end position="529"/>
    </location>
    <ligand>
        <name>ATP</name>
        <dbReference type="ChEBI" id="CHEBI:30616"/>
    </ligand>
</feature>
<gene>
    <name evidence="22" type="primary">FES</name>
</gene>
<keyword evidence="5 11" id="KW-0067">ATP-binding</keyword>
<dbReference type="Pfam" id="PF00017">
    <property type="entry name" value="SH2"/>
    <property type="match status" value="1"/>
</dbReference>
<protein>
    <recommendedName>
        <fullName evidence="11">Tyrosine-protein kinase</fullName>
        <ecNumber evidence="11">2.7.10.2</ecNumber>
    </recommendedName>
</protein>
<dbReference type="InterPro" id="IPR001060">
    <property type="entry name" value="FCH_dom"/>
</dbReference>
<dbReference type="Gene3D" id="1.20.1270.60">
    <property type="entry name" value="Arfaptin homology (AH) domain/BAR domain"/>
    <property type="match status" value="1"/>
</dbReference>
<evidence type="ECO:0000259" key="18">
    <source>
        <dbReference type="PROSITE" id="PS50001"/>
    </source>
</evidence>
<dbReference type="SMART" id="SM00252">
    <property type="entry name" value="SH2"/>
    <property type="match status" value="1"/>
</dbReference>
<dbReference type="Gene3D" id="3.30.200.20">
    <property type="entry name" value="Phosphorylase Kinase, domain 1"/>
    <property type="match status" value="1"/>
</dbReference>